<keyword evidence="1" id="KW-0812">Transmembrane</keyword>
<dbReference type="Proteomes" id="UP000799750">
    <property type="component" value="Unassembled WGS sequence"/>
</dbReference>
<evidence type="ECO:0000313" key="2">
    <source>
        <dbReference type="EMBL" id="KAF2492812.1"/>
    </source>
</evidence>
<sequence>METQESPSVVSLELCKVGASSSTSSDSLKNVESLASALPPKHGTTHTRWLSHTFFTVYRKMFAAIFTLNMIALVIFMVKNDGSPTMANAKNACSANILASILMRQENAVNLVYELFTCVPHSVPLVIRKKLAKVYHYGGVHSGCGVAAVFWFVLYTILATIHFAQNPSHGLPVANVVTCYFCVTMFIFILAGAYPRIRIKFHDHFEAVHRFAGWSALMTLWAQTFIIAVHTYNTTQVSLAHAIFTAPSFWFIGLSTCCTFLSWSRLRQRAVRAEVLSPHATRLHFDYRNMPPFYGLKISDRPMLEWHAFATIPAADGKGFSVVVSNAGDWTRKTIQNPPKKLWTRGYPLHGLLYTTRLFRQIVLVATGSGIGPCLSLMHSNKTPRRIFWSTRDPVQTYGQGVVDTVLNADPNAVIWNTSGRNYPDMVLEVWKLILECNAEAVFIISNPKVTKKVVYGMESRGVAAYGAIFDS</sequence>
<dbReference type="InterPro" id="IPR039261">
    <property type="entry name" value="FNR_nucleotide-bd"/>
</dbReference>
<feature type="transmembrane region" description="Helical" evidence="1">
    <location>
        <begin position="170"/>
        <end position="191"/>
    </location>
</feature>
<feature type="transmembrane region" description="Helical" evidence="1">
    <location>
        <begin position="211"/>
        <end position="232"/>
    </location>
</feature>
<gene>
    <name evidence="2" type="ORF">BU16DRAFT_466220</name>
</gene>
<evidence type="ECO:0000313" key="3">
    <source>
        <dbReference type="Proteomes" id="UP000799750"/>
    </source>
</evidence>
<dbReference type="SUPFAM" id="SSF52343">
    <property type="entry name" value="Ferredoxin reductase-like, C-terminal NADP-linked domain"/>
    <property type="match status" value="1"/>
</dbReference>
<evidence type="ECO:0000256" key="1">
    <source>
        <dbReference type="SAM" id="Phobius"/>
    </source>
</evidence>
<dbReference type="PANTHER" id="PTHR33927:SF5">
    <property type="entry name" value="ENZYME, PUTATIVE (AFU_ORTHOLOGUE AFUA_8G01222)-RELATED"/>
    <property type="match status" value="1"/>
</dbReference>
<dbReference type="InterPro" id="IPR052979">
    <property type="entry name" value="Adenylate-forming_domain"/>
</dbReference>
<dbReference type="OrthoDB" id="3142841at2759"/>
<dbReference type="PANTHER" id="PTHR33927">
    <property type="entry name" value="TRANSMEMBRANE PROTEIN"/>
    <property type="match status" value="1"/>
</dbReference>
<accession>A0A6A6QKQ1</accession>
<keyword evidence="3" id="KW-1185">Reference proteome</keyword>
<feature type="transmembrane region" description="Helical" evidence="1">
    <location>
        <begin position="238"/>
        <end position="263"/>
    </location>
</feature>
<keyword evidence="1" id="KW-1133">Transmembrane helix</keyword>
<evidence type="ECO:0008006" key="4">
    <source>
        <dbReference type="Google" id="ProtNLM"/>
    </source>
</evidence>
<keyword evidence="1" id="KW-0472">Membrane</keyword>
<name>A0A6A6QKQ1_9PEZI</name>
<dbReference type="AlphaFoldDB" id="A0A6A6QKQ1"/>
<reference evidence="2" key="1">
    <citation type="journal article" date="2020" name="Stud. Mycol.">
        <title>101 Dothideomycetes genomes: a test case for predicting lifestyles and emergence of pathogens.</title>
        <authorList>
            <person name="Haridas S."/>
            <person name="Albert R."/>
            <person name="Binder M."/>
            <person name="Bloem J."/>
            <person name="Labutti K."/>
            <person name="Salamov A."/>
            <person name="Andreopoulos B."/>
            <person name="Baker S."/>
            <person name="Barry K."/>
            <person name="Bills G."/>
            <person name="Bluhm B."/>
            <person name="Cannon C."/>
            <person name="Castanera R."/>
            <person name="Culley D."/>
            <person name="Daum C."/>
            <person name="Ezra D."/>
            <person name="Gonzalez J."/>
            <person name="Henrissat B."/>
            <person name="Kuo A."/>
            <person name="Liang C."/>
            <person name="Lipzen A."/>
            <person name="Lutzoni F."/>
            <person name="Magnuson J."/>
            <person name="Mondo S."/>
            <person name="Nolan M."/>
            <person name="Ohm R."/>
            <person name="Pangilinan J."/>
            <person name="Park H.-J."/>
            <person name="Ramirez L."/>
            <person name="Alfaro M."/>
            <person name="Sun H."/>
            <person name="Tritt A."/>
            <person name="Yoshinaga Y."/>
            <person name="Zwiers L.-H."/>
            <person name="Turgeon B."/>
            <person name="Goodwin S."/>
            <person name="Spatafora J."/>
            <person name="Crous P."/>
            <person name="Grigoriev I."/>
        </authorList>
    </citation>
    <scope>NUCLEOTIDE SEQUENCE</scope>
    <source>
        <strain evidence="2">CBS 269.34</strain>
    </source>
</reference>
<feature type="transmembrane region" description="Helical" evidence="1">
    <location>
        <begin position="57"/>
        <end position="78"/>
    </location>
</feature>
<feature type="transmembrane region" description="Helical" evidence="1">
    <location>
        <begin position="134"/>
        <end position="158"/>
    </location>
</feature>
<protein>
    <recommendedName>
        <fullName evidence="4">Integral membrane protein TmpA</fullName>
    </recommendedName>
</protein>
<organism evidence="2 3">
    <name type="scientific">Lophium mytilinum</name>
    <dbReference type="NCBI Taxonomy" id="390894"/>
    <lineage>
        <taxon>Eukaryota</taxon>
        <taxon>Fungi</taxon>
        <taxon>Dikarya</taxon>
        <taxon>Ascomycota</taxon>
        <taxon>Pezizomycotina</taxon>
        <taxon>Dothideomycetes</taxon>
        <taxon>Pleosporomycetidae</taxon>
        <taxon>Mytilinidiales</taxon>
        <taxon>Mytilinidiaceae</taxon>
        <taxon>Lophium</taxon>
    </lineage>
</organism>
<proteinExistence type="predicted"/>
<dbReference type="EMBL" id="MU004193">
    <property type="protein sequence ID" value="KAF2492812.1"/>
    <property type="molecule type" value="Genomic_DNA"/>
</dbReference>